<organism evidence="2 3">
    <name type="scientific">Caulobacter vibrioides</name>
    <name type="common">Caulobacter crescentus</name>
    <dbReference type="NCBI Taxonomy" id="155892"/>
    <lineage>
        <taxon>Bacteria</taxon>
        <taxon>Pseudomonadati</taxon>
        <taxon>Pseudomonadota</taxon>
        <taxon>Alphaproteobacteria</taxon>
        <taxon>Caulobacterales</taxon>
        <taxon>Caulobacteraceae</taxon>
        <taxon>Caulobacter</taxon>
    </lineage>
</organism>
<sequence length="170" mass="18831">MSKTRMRHLLVSGAACLLLSAGWLFQPAKRLIFNTTASAPFGFYWLAANEPAIGDLALVRPPQALARWMAIRGYLPLNVPLIKHVAAVGGQAVCARGGRVRIDGQVVARPLHRDHLGRPMVAYSGCRTLRADEVFLLNPHAPHSLDGRYFGPLPRHCVAGRLRPLWTWER</sequence>
<dbReference type="AlphaFoldDB" id="A0A258D5A2"/>
<dbReference type="InterPro" id="IPR019533">
    <property type="entry name" value="Peptidase_S26"/>
</dbReference>
<comment type="caution">
    <text evidence="2">The sequence shown here is derived from an EMBL/GenBank/DDBJ whole genome shotgun (WGS) entry which is preliminary data.</text>
</comment>
<name>A0A258D5A2_CAUVI</name>
<dbReference type="Gene3D" id="2.10.109.10">
    <property type="entry name" value="Umud Fragment, subunit A"/>
    <property type="match status" value="1"/>
</dbReference>
<proteinExistence type="predicted"/>
<dbReference type="InterPro" id="IPR036286">
    <property type="entry name" value="LexA/Signal_pep-like_sf"/>
</dbReference>
<reference evidence="2 3" key="1">
    <citation type="submission" date="2017-03" db="EMBL/GenBank/DDBJ databases">
        <title>Lifting the veil on microbial sulfur biogeochemistry in mining wastewaters.</title>
        <authorList>
            <person name="Kantor R.S."/>
            <person name="Colenbrander Nelson T."/>
            <person name="Marshall S."/>
            <person name="Bennett D."/>
            <person name="Apte S."/>
            <person name="Camacho D."/>
            <person name="Thomas B.C."/>
            <person name="Warren L.A."/>
            <person name="Banfield J.F."/>
        </authorList>
    </citation>
    <scope>NUCLEOTIDE SEQUENCE [LARGE SCALE GENOMIC DNA]</scope>
    <source>
        <strain evidence="2">32-67-7</strain>
    </source>
</reference>
<accession>A0A258D5A2</accession>
<dbReference type="SUPFAM" id="SSF51306">
    <property type="entry name" value="LexA/Signal peptidase"/>
    <property type="match status" value="1"/>
</dbReference>
<dbReference type="GO" id="GO:0004252">
    <property type="term" value="F:serine-type endopeptidase activity"/>
    <property type="evidence" value="ECO:0007669"/>
    <property type="project" value="InterPro"/>
</dbReference>
<dbReference type="Proteomes" id="UP000215616">
    <property type="component" value="Unassembled WGS sequence"/>
</dbReference>
<protein>
    <submittedName>
        <fullName evidence="2">Peptidase</fullName>
    </submittedName>
</protein>
<evidence type="ECO:0000259" key="1">
    <source>
        <dbReference type="Pfam" id="PF10502"/>
    </source>
</evidence>
<evidence type="ECO:0000313" key="2">
    <source>
        <dbReference type="EMBL" id="OYX02503.1"/>
    </source>
</evidence>
<dbReference type="GO" id="GO:0006465">
    <property type="term" value="P:signal peptide processing"/>
    <property type="evidence" value="ECO:0007669"/>
    <property type="project" value="InterPro"/>
</dbReference>
<dbReference type="EMBL" id="NCDQ01000184">
    <property type="protein sequence ID" value="OYX02503.1"/>
    <property type="molecule type" value="Genomic_DNA"/>
</dbReference>
<gene>
    <name evidence="2" type="ORF">B7Z12_11955</name>
</gene>
<dbReference type="Pfam" id="PF10502">
    <property type="entry name" value="Peptidase_S26"/>
    <property type="match status" value="1"/>
</dbReference>
<feature type="domain" description="Peptidase S26" evidence="1">
    <location>
        <begin position="10"/>
        <end position="166"/>
    </location>
</feature>
<evidence type="ECO:0000313" key="3">
    <source>
        <dbReference type="Proteomes" id="UP000215616"/>
    </source>
</evidence>